<dbReference type="PANTHER" id="PTHR30363:SF44">
    <property type="entry name" value="AGA OPERON TRANSCRIPTIONAL REPRESSOR-RELATED"/>
    <property type="match status" value="1"/>
</dbReference>
<proteinExistence type="predicted"/>
<dbReference type="Proteomes" id="UP000593842">
    <property type="component" value="Chromosome"/>
</dbReference>
<dbReference type="PROSITE" id="PS51000">
    <property type="entry name" value="HTH_DEOR_2"/>
    <property type="match status" value="1"/>
</dbReference>
<keyword evidence="2" id="KW-0804">Transcription</keyword>
<dbReference type="Gene3D" id="1.10.10.10">
    <property type="entry name" value="Winged helix-like DNA-binding domain superfamily/Winged helix DNA-binding domain"/>
    <property type="match status" value="1"/>
</dbReference>
<sequence length="246" mass="27703">MIPYERQKKILSIIEENELVKIDELQKIFDGVSVSTLRRDLKELEKNRKIESFSGGAFKKISTIGEIPISTKNTLESEKKEKIARMASELIVDGDTIYLDSGSTCTMILKYIIGKKITIYTTNTDVFSINENVIADIFVLGGRYNPITSSLTGPFTEDLLKNLYFNKSFLGANGIDETLGVTTPTIEEATKKRMVKRHSDQIYLVCDSSKFHKLSNVKAFDLDDVIVISDKNDTKLNEKVSIITEL</sequence>
<evidence type="ECO:0000256" key="1">
    <source>
        <dbReference type="ARBA" id="ARBA00023015"/>
    </source>
</evidence>
<dbReference type="InterPro" id="IPR001034">
    <property type="entry name" value="DeoR_HTH"/>
</dbReference>
<feature type="domain" description="HTH deoR-type" evidence="3">
    <location>
        <begin position="3"/>
        <end position="59"/>
    </location>
</feature>
<dbReference type="KEGG" id="fit:Fi14EGH31_02860"/>
<dbReference type="AlphaFoldDB" id="A0A7I8DZ78"/>
<reference evidence="5" key="1">
    <citation type="submission" date="2020-09" db="EMBL/GenBank/DDBJ databases">
        <title>Complete genome sequencing of Faecalibacillus intestinalis strain 14EGH31.</title>
        <authorList>
            <person name="Sakamoto M."/>
            <person name="Murakami T."/>
            <person name="Mori H."/>
        </authorList>
    </citation>
    <scope>NUCLEOTIDE SEQUENCE [LARGE SCALE GENOMIC DNA]</scope>
    <source>
        <strain evidence="5">14EGH31</strain>
    </source>
</reference>
<accession>A0A7I8DZ78</accession>
<dbReference type="InterPro" id="IPR036390">
    <property type="entry name" value="WH_DNA-bd_sf"/>
</dbReference>
<name>A0A7I8DZ78_9FIRM</name>
<gene>
    <name evidence="4" type="ORF">Fi14EGH31_02860</name>
</gene>
<dbReference type="SUPFAM" id="SSF46785">
    <property type="entry name" value="Winged helix' DNA-binding domain"/>
    <property type="match status" value="1"/>
</dbReference>
<dbReference type="InterPro" id="IPR014036">
    <property type="entry name" value="DeoR-like_C"/>
</dbReference>
<dbReference type="EMBL" id="AP024085">
    <property type="protein sequence ID" value="BCL56574.1"/>
    <property type="molecule type" value="Genomic_DNA"/>
</dbReference>
<dbReference type="InterPro" id="IPR036388">
    <property type="entry name" value="WH-like_DNA-bd_sf"/>
</dbReference>
<dbReference type="SUPFAM" id="SSF100950">
    <property type="entry name" value="NagB/RpiA/CoA transferase-like"/>
    <property type="match status" value="1"/>
</dbReference>
<dbReference type="GO" id="GO:0003700">
    <property type="term" value="F:DNA-binding transcription factor activity"/>
    <property type="evidence" value="ECO:0007669"/>
    <property type="project" value="InterPro"/>
</dbReference>
<evidence type="ECO:0000256" key="2">
    <source>
        <dbReference type="ARBA" id="ARBA00023163"/>
    </source>
</evidence>
<organism evidence="4 5">
    <name type="scientific">Faecalibacillus intestinalis</name>
    <dbReference type="NCBI Taxonomy" id="1982626"/>
    <lineage>
        <taxon>Bacteria</taxon>
        <taxon>Bacillati</taxon>
        <taxon>Bacillota</taxon>
        <taxon>Erysipelotrichia</taxon>
        <taxon>Erysipelotrichales</taxon>
        <taxon>Coprobacillaceae</taxon>
        <taxon>Faecalibacillus</taxon>
    </lineage>
</organism>
<dbReference type="RefSeq" id="WP_022002313.1">
    <property type="nucleotide sequence ID" value="NZ_AP024085.1"/>
</dbReference>
<dbReference type="InterPro" id="IPR050313">
    <property type="entry name" value="Carb_Metab_HTH_regulators"/>
</dbReference>
<dbReference type="SMART" id="SM00420">
    <property type="entry name" value="HTH_DEOR"/>
    <property type="match status" value="1"/>
</dbReference>
<dbReference type="GeneID" id="70578701"/>
<dbReference type="SMART" id="SM01134">
    <property type="entry name" value="DeoRC"/>
    <property type="match status" value="1"/>
</dbReference>
<dbReference type="InterPro" id="IPR037171">
    <property type="entry name" value="NagB/RpiA_transferase-like"/>
</dbReference>
<dbReference type="Gene3D" id="3.40.50.1360">
    <property type="match status" value="1"/>
</dbReference>
<keyword evidence="1" id="KW-0805">Transcription regulation</keyword>
<protein>
    <submittedName>
        <fullName evidence="4">DeoR family transcriptional regulator</fullName>
    </submittedName>
</protein>
<dbReference type="Pfam" id="PF08220">
    <property type="entry name" value="HTH_DeoR"/>
    <property type="match status" value="1"/>
</dbReference>
<evidence type="ECO:0000259" key="3">
    <source>
        <dbReference type="PROSITE" id="PS51000"/>
    </source>
</evidence>
<evidence type="ECO:0000313" key="5">
    <source>
        <dbReference type="Proteomes" id="UP000593842"/>
    </source>
</evidence>
<dbReference type="PANTHER" id="PTHR30363">
    <property type="entry name" value="HTH-TYPE TRANSCRIPTIONAL REGULATOR SRLR-RELATED"/>
    <property type="match status" value="1"/>
</dbReference>
<dbReference type="Pfam" id="PF00455">
    <property type="entry name" value="DeoRC"/>
    <property type="match status" value="1"/>
</dbReference>
<evidence type="ECO:0000313" key="4">
    <source>
        <dbReference type="EMBL" id="BCL56574.1"/>
    </source>
</evidence>